<dbReference type="SUPFAM" id="SSF56176">
    <property type="entry name" value="FAD-binding/transporter-associated domain-like"/>
    <property type="match status" value="1"/>
</dbReference>
<dbReference type="PANTHER" id="PTHR11748:SF114">
    <property type="entry name" value="ARYL-ALCOHOL OXIDASE VANILLYL-ALCOHOL OXIDASE (AFU_ORTHOLOGUE AFUA_3G09500)-RELATED"/>
    <property type="match status" value="1"/>
</dbReference>
<dbReference type="PANTHER" id="PTHR11748">
    <property type="entry name" value="D-LACTATE DEHYDROGENASE"/>
    <property type="match status" value="1"/>
</dbReference>
<dbReference type="InterPro" id="IPR016169">
    <property type="entry name" value="FAD-bd_PCMH_sub2"/>
</dbReference>
<dbReference type="EMBL" id="PDNA01000155">
    <property type="protein sequence ID" value="PGH08874.1"/>
    <property type="molecule type" value="Genomic_DNA"/>
</dbReference>
<dbReference type="GO" id="GO:0050660">
    <property type="term" value="F:flavin adenine dinucleotide binding"/>
    <property type="evidence" value="ECO:0007669"/>
    <property type="project" value="InterPro"/>
</dbReference>
<gene>
    <name evidence="2" type="ORF">AJ80_07746</name>
</gene>
<dbReference type="GO" id="GO:0008720">
    <property type="term" value="F:D-lactate dehydrogenase (NAD+) activity"/>
    <property type="evidence" value="ECO:0007669"/>
    <property type="project" value="TreeGrafter"/>
</dbReference>
<accession>A0A2B7XB49</accession>
<dbReference type="InterPro" id="IPR036318">
    <property type="entry name" value="FAD-bd_PCMH-like_sf"/>
</dbReference>
<protein>
    <recommendedName>
        <fullName evidence="1">FAD linked oxidase N-terminal domain-containing protein</fullName>
    </recommendedName>
</protein>
<dbReference type="Gene3D" id="3.30.43.10">
    <property type="entry name" value="Uridine Diphospho-n-acetylenolpyruvylglucosamine Reductase, domain 2"/>
    <property type="match status" value="1"/>
</dbReference>
<comment type="caution">
    <text evidence="2">The sequence shown here is derived from an EMBL/GenBank/DDBJ whole genome shotgun (WGS) entry which is preliminary data.</text>
</comment>
<dbReference type="Proteomes" id="UP000224634">
    <property type="component" value="Unassembled WGS sequence"/>
</dbReference>
<organism evidence="2 3">
    <name type="scientific">Polytolypa hystricis (strain UAMH7299)</name>
    <dbReference type="NCBI Taxonomy" id="1447883"/>
    <lineage>
        <taxon>Eukaryota</taxon>
        <taxon>Fungi</taxon>
        <taxon>Dikarya</taxon>
        <taxon>Ascomycota</taxon>
        <taxon>Pezizomycotina</taxon>
        <taxon>Eurotiomycetes</taxon>
        <taxon>Eurotiomycetidae</taxon>
        <taxon>Onygenales</taxon>
        <taxon>Onygenales incertae sedis</taxon>
        <taxon>Polytolypa</taxon>
    </lineage>
</organism>
<evidence type="ECO:0000259" key="1">
    <source>
        <dbReference type="Pfam" id="PF01565"/>
    </source>
</evidence>
<evidence type="ECO:0000313" key="2">
    <source>
        <dbReference type="EMBL" id="PGH08874.1"/>
    </source>
</evidence>
<sequence>MDYKKPNAPKRELAIPQGVEKEIFLKAIDELSGDLGKENVELVDKSLVAYQFESNNLTSKTDPNTHDGMHVLDEEEFAASAVVYPCNTEEFQTIVQWANKTKLFGYGGAAPRVRGSVVIDLGRRINKVLDINPDDCTCLLEPGVTFYALYEEIQARGYQHLWVDVPELRGGSVLGNTLDRDVG</sequence>
<dbReference type="InterPro" id="IPR016167">
    <property type="entry name" value="FAD-bd_PCMH_sub1"/>
</dbReference>
<proteinExistence type="predicted"/>
<reference evidence="2 3" key="1">
    <citation type="submission" date="2017-10" db="EMBL/GenBank/DDBJ databases">
        <title>Comparative genomics in systemic dimorphic fungi from Ajellomycetaceae.</title>
        <authorList>
            <person name="Munoz J.F."/>
            <person name="Mcewen J.G."/>
            <person name="Clay O.K."/>
            <person name="Cuomo C.A."/>
        </authorList>
    </citation>
    <scope>NUCLEOTIDE SEQUENCE [LARGE SCALE GENOMIC DNA]</scope>
    <source>
        <strain evidence="2 3">UAMH7299</strain>
    </source>
</reference>
<evidence type="ECO:0000313" key="3">
    <source>
        <dbReference type="Proteomes" id="UP000224634"/>
    </source>
</evidence>
<dbReference type="Pfam" id="PF01565">
    <property type="entry name" value="FAD_binding_4"/>
    <property type="match status" value="1"/>
</dbReference>
<dbReference type="GO" id="GO:1903457">
    <property type="term" value="P:lactate catabolic process"/>
    <property type="evidence" value="ECO:0007669"/>
    <property type="project" value="TreeGrafter"/>
</dbReference>
<name>A0A2B7XB49_POLH7</name>
<dbReference type="OrthoDB" id="5332616at2759"/>
<dbReference type="Gene3D" id="3.30.465.10">
    <property type="match status" value="1"/>
</dbReference>
<feature type="domain" description="FAD linked oxidase N-terminal" evidence="1">
    <location>
        <begin position="80"/>
        <end position="177"/>
    </location>
</feature>
<dbReference type="InterPro" id="IPR006094">
    <property type="entry name" value="Oxid_FAD_bind_N"/>
</dbReference>
<dbReference type="GO" id="GO:0005739">
    <property type="term" value="C:mitochondrion"/>
    <property type="evidence" value="ECO:0007669"/>
    <property type="project" value="TreeGrafter"/>
</dbReference>
<dbReference type="AlphaFoldDB" id="A0A2B7XB49"/>
<keyword evidence="3" id="KW-1185">Reference proteome</keyword>
<dbReference type="GO" id="GO:0004458">
    <property type="term" value="F:D-lactate dehydrogenase (cytochrome) activity"/>
    <property type="evidence" value="ECO:0007669"/>
    <property type="project" value="TreeGrafter"/>
</dbReference>